<organism evidence="6 7">
    <name type="scientific">Ascaris lumbricoides</name>
    <name type="common">Giant roundworm</name>
    <dbReference type="NCBI Taxonomy" id="6252"/>
    <lineage>
        <taxon>Eukaryota</taxon>
        <taxon>Metazoa</taxon>
        <taxon>Ecdysozoa</taxon>
        <taxon>Nematoda</taxon>
        <taxon>Chromadorea</taxon>
        <taxon>Rhabditida</taxon>
        <taxon>Spirurina</taxon>
        <taxon>Ascaridomorpha</taxon>
        <taxon>Ascaridoidea</taxon>
        <taxon>Ascarididae</taxon>
        <taxon>Ascaris</taxon>
    </lineage>
</organism>
<dbReference type="AlphaFoldDB" id="A0A0M3IND9"/>
<evidence type="ECO:0000256" key="4">
    <source>
        <dbReference type="ARBA" id="ARBA00022737"/>
    </source>
</evidence>
<evidence type="ECO:0000256" key="1">
    <source>
        <dbReference type="ARBA" id="ARBA00004613"/>
    </source>
</evidence>
<dbReference type="PROSITE" id="PS50092">
    <property type="entry name" value="TSP1"/>
    <property type="match status" value="2"/>
</dbReference>
<dbReference type="WBParaSite" id="ALUE_0002026701-mRNA-1">
    <property type="protein sequence ID" value="ALUE_0002026701-mRNA-1"/>
    <property type="gene ID" value="ALUE_0002026701"/>
</dbReference>
<dbReference type="InterPro" id="IPR052065">
    <property type="entry name" value="Compl_asym_regulator"/>
</dbReference>
<keyword evidence="6" id="KW-1185">Reference proteome</keyword>
<protein>
    <submittedName>
        <fullName evidence="7">TSP1_spondin domain-containing protein</fullName>
    </submittedName>
</protein>
<dbReference type="PANTHER" id="PTHR22906">
    <property type="entry name" value="PROPERDIN"/>
    <property type="match status" value="1"/>
</dbReference>
<dbReference type="SUPFAM" id="SSF82895">
    <property type="entry name" value="TSP-1 type 1 repeat"/>
    <property type="match status" value="2"/>
</dbReference>
<evidence type="ECO:0000256" key="3">
    <source>
        <dbReference type="ARBA" id="ARBA00022729"/>
    </source>
</evidence>
<dbReference type="InterPro" id="IPR036383">
    <property type="entry name" value="TSP1_rpt_sf"/>
</dbReference>
<keyword evidence="2" id="KW-0964">Secreted</keyword>
<proteinExistence type="predicted"/>
<evidence type="ECO:0000256" key="2">
    <source>
        <dbReference type="ARBA" id="ARBA00022525"/>
    </source>
</evidence>
<dbReference type="Gene3D" id="2.20.100.10">
    <property type="entry name" value="Thrombospondin type-1 (TSP1) repeat"/>
    <property type="match status" value="2"/>
</dbReference>
<comment type="subcellular location">
    <subcellularLocation>
        <location evidence="1">Secreted</location>
    </subcellularLocation>
</comment>
<dbReference type="InterPro" id="IPR000884">
    <property type="entry name" value="TSP1_rpt"/>
</dbReference>
<evidence type="ECO:0000313" key="7">
    <source>
        <dbReference type="WBParaSite" id="ALUE_0002026701-mRNA-1"/>
    </source>
</evidence>
<sequence>MAILLQIYLNGPFSDCLAEERAFLWGEWSDWLPCSETCGEGIQIRMRKCITGNCPDSDRSTDQRRCVLRPCPQWSAWGEWSLCGTCDAGETRRRERTCDIGLIRAGDSNLECVGPSQETESCETICNIVARGVKIQNVGKSSETENIAMSTPNTIEITLSRGVYDNWQAWQPCTVSCGGEFERVVMEMIVPMMDLLSKLKYVMSKIVEKCRCGLNGVNGRHVRHPVVMVDNLVIVNVKLRSYSSVMVSVMSNVHVEILLVSFYRKERYPLLLGKNRGGVSGAHGHNAVASR</sequence>
<accession>A0A0M3IND9</accession>
<name>A0A0M3IND9_ASCLU</name>
<keyword evidence="3" id="KW-0732">Signal</keyword>
<dbReference type="SMART" id="SM00209">
    <property type="entry name" value="TSP1"/>
    <property type="match status" value="2"/>
</dbReference>
<dbReference type="Proteomes" id="UP000036681">
    <property type="component" value="Unplaced"/>
</dbReference>
<evidence type="ECO:0000313" key="6">
    <source>
        <dbReference type="Proteomes" id="UP000036681"/>
    </source>
</evidence>
<dbReference type="Pfam" id="PF00090">
    <property type="entry name" value="TSP_1"/>
    <property type="match status" value="3"/>
</dbReference>
<keyword evidence="5" id="KW-1015">Disulfide bond</keyword>
<evidence type="ECO:0000256" key="5">
    <source>
        <dbReference type="ARBA" id="ARBA00023157"/>
    </source>
</evidence>
<dbReference type="PANTHER" id="PTHR22906:SF43">
    <property type="entry name" value="PROPERDIN"/>
    <property type="match status" value="1"/>
</dbReference>
<keyword evidence="4" id="KW-0677">Repeat</keyword>
<reference evidence="7" key="1">
    <citation type="submission" date="2017-02" db="UniProtKB">
        <authorList>
            <consortium name="WormBaseParasite"/>
        </authorList>
    </citation>
    <scope>IDENTIFICATION</scope>
</reference>